<evidence type="ECO:0000256" key="1">
    <source>
        <dbReference type="SAM" id="MobiDB-lite"/>
    </source>
</evidence>
<accession>A0AA35QA36</accession>
<evidence type="ECO:0000313" key="3">
    <source>
        <dbReference type="Proteomes" id="UP001160390"/>
    </source>
</evidence>
<keyword evidence="3" id="KW-1185">Reference proteome</keyword>
<feature type="region of interest" description="Disordered" evidence="1">
    <location>
        <begin position="177"/>
        <end position="197"/>
    </location>
</feature>
<feature type="region of interest" description="Disordered" evidence="1">
    <location>
        <begin position="65"/>
        <end position="104"/>
    </location>
</feature>
<gene>
    <name evidence="2" type="ORF">CCHLO57077_00002190</name>
</gene>
<organism evidence="2 3">
    <name type="scientific">Clonostachys chloroleuca</name>
    <dbReference type="NCBI Taxonomy" id="1926264"/>
    <lineage>
        <taxon>Eukaryota</taxon>
        <taxon>Fungi</taxon>
        <taxon>Dikarya</taxon>
        <taxon>Ascomycota</taxon>
        <taxon>Pezizomycotina</taxon>
        <taxon>Sordariomycetes</taxon>
        <taxon>Hypocreomycetidae</taxon>
        <taxon>Hypocreales</taxon>
        <taxon>Bionectriaceae</taxon>
        <taxon>Clonostachys</taxon>
    </lineage>
</organism>
<proteinExistence type="predicted"/>
<protein>
    <submittedName>
        <fullName evidence="2">Uncharacterized protein</fullName>
    </submittedName>
</protein>
<dbReference type="Proteomes" id="UP001160390">
    <property type="component" value="Unassembled WGS sequence"/>
</dbReference>
<feature type="compositionally biased region" description="Basic and acidic residues" evidence="1">
    <location>
        <begin position="82"/>
        <end position="94"/>
    </location>
</feature>
<dbReference type="EMBL" id="CABFNP030001299">
    <property type="protein sequence ID" value="CAI6098208.1"/>
    <property type="molecule type" value="Genomic_DNA"/>
</dbReference>
<reference evidence="2" key="1">
    <citation type="submission" date="2023-01" db="EMBL/GenBank/DDBJ databases">
        <authorList>
            <person name="Piombo E."/>
        </authorList>
    </citation>
    <scope>NUCLEOTIDE SEQUENCE</scope>
</reference>
<comment type="caution">
    <text evidence="2">The sequence shown here is derived from an EMBL/GenBank/DDBJ whole genome shotgun (WGS) entry which is preliminary data.</text>
</comment>
<evidence type="ECO:0000313" key="2">
    <source>
        <dbReference type="EMBL" id="CAI6098208.1"/>
    </source>
</evidence>
<dbReference type="AlphaFoldDB" id="A0AA35QA36"/>
<name>A0AA35QA36_9HYPO</name>
<feature type="region of interest" description="Disordered" evidence="1">
    <location>
        <begin position="1"/>
        <end position="48"/>
    </location>
</feature>
<sequence>MHDIKKPARKSAEQIKKEKEVDERAKKEREKYDVPLDDNRENRVEDENGELLKLKANTMYVNISLNPFRVDPNNFSTSYSRKVGDGTDVPEPKDPSGATKKGTTRLDAYKTENPDFAIAFSYGQHSKFDDLQRTYRPGELEEASATGHTSNTGDREWHKFTASLPEKQRELQHKDRIDKGLVLPGTPVPPSLTPLELNEEMYDPTTLFL</sequence>